<name>A0ABU0LXY8_9BACT</name>
<feature type="transmembrane region" description="Helical" evidence="2">
    <location>
        <begin position="12"/>
        <end position="32"/>
    </location>
</feature>
<protein>
    <submittedName>
        <fullName evidence="3">Uncharacterized protein</fullName>
    </submittedName>
</protein>
<evidence type="ECO:0000313" key="4">
    <source>
        <dbReference type="Proteomes" id="UP001240643"/>
    </source>
</evidence>
<reference evidence="3" key="1">
    <citation type="submission" date="2023-07" db="EMBL/GenBank/DDBJ databases">
        <title>Genomic Encyclopedia of Type Strains, Phase IV (KMG-IV): sequencing the most valuable type-strain genomes for metagenomic binning, comparative biology and taxonomic classification.</title>
        <authorList>
            <person name="Goeker M."/>
        </authorList>
    </citation>
    <scope>NUCLEOTIDE SEQUENCE [LARGE SCALE GENOMIC DNA]</scope>
    <source>
        <strain evidence="3">DSM 21204</strain>
    </source>
</reference>
<evidence type="ECO:0000256" key="2">
    <source>
        <dbReference type="SAM" id="Phobius"/>
    </source>
</evidence>
<keyword evidence="2" id="KW-0812">Transmembrane</keyword>
<comment type="caution">
    <text evidence="3">The sequence shown here is derived from an EMBL/GenBank/DDBJ whole genome shotgun (WGS) entry which is preliminary data.</text>
</comment>
<dbReference type="InterPro" id="IPR032675">
    <property type="entry name" value="LRR_dom_sf"/>
</dbReference>
<dbReference type="Proteomes" id="UP001240643">
    <property type="component" value="Unassembled WGS sequence"/>
</dbReference>
<organism evidence="3 4">
    <name type="scientific">Mycoplasmoides fastidiosum</name>
    <dbReference type="NCBI Taxonomy" id="92758"/>
    <lineage>
        <taxon>Bacteria</taxon>
        <taxon>Bacillati</taxon>
        <taxon>Mycoplasmatota</taxon>
        <taxon>Mycoplasmoidales</taxon>
        <taxon>Mycoplasmoidaceae</taxon>
        <taxon>Mycoplasmoides</taxon>
    </lineage>
</organism>
<feature type="transmembrane region" description="Helical" evidence="2">
    <location>
        <begin position="2130"/>
        <end position="2154"/>
    </location>
</feature>
<keyword evidence="2" id="KW-0472">Membrane</keyword>
<dbReference type="SUPFAM" id="SSF52058">
    <property type="entry name" value="L domain-like"/>
    <property type="match status" value="1"/>
</dbReference>
<evidence type="ECO:0000313" key="3">
    <source>
        <dbReference type="EMBL" id="MDQ0513564.1"/>
    </source>
</evidence>
<sequence>MTKKLKFFAGKWLYSSLIILGLSTITTFSLTWNEVGKMHQHFTNSIIRQQAEATSGPTVDYISWDDDTPRRIIDLFPSSRLANRVLIALRATNTNGQDPYSLGVNSNFTKEAIKQVKLLNLNGLNLTEIDAILNPALSWDNLWSIDLSNNHFGNYEIKFNKTKMPKLYKILATGSHLEKMIDVSSYVEDPFDKTTADQTDARAKAQAQYDNPIRTNVPRYFDVASNNIREIPKYFLKINLAYLNISNNKLGAGSTTDPMGVYATPWYSLKTTKNTAGLLSIQDPSIRGPYGIDIYNSGAKQADNPSEYKYTDEQVARWRQSPWPIRGLTFGNYNDQPAADGSLDSGVTTGTGTTKDSGQKLPFFSFSNNNLVAPMVFRNGNVDFDPTSAVSPQQKSVNVYAGLNDYQKSSYKTAQDTIIAEAKTRNDANNPNANAELLVPQPDSIFPFMTLNTWSRAFDRGGYLYSRSLLGVYAFRSFNGYGLFEQTQDSRPNNQEGNDWDNTAENNTNPEQEYAGTTALTGGTGIQWKVPKASDFGKTDASGAWTNLFGSATTSFKDFLDGTNNGKKTGFWGTKQVNTAAATKMSFTDPNDQTYFGRYKPFRTFLVTAKSFAKSARDSALSGNIYDSNLFYDAQNYENYNAQISLTPSGNNRSALAANYSELYVPFTTTNTSATVKHFADYFGNRALQVTGLAPETWLSNIDRSSSFGIPTTAALPYNSSLVLNNGLYTYASNFNVVDSVQTAFSDTNNFATSTSATTGLDLSEYQNKFPQNVEVSDILNGNAKFWKSNNQFDQVYMLRLNPQDVVLSYDPEAGSLTYQFRIYSPGYSRQGRLLQANDANATPEKNATPTIDIQVNQTVTGFAQAEIQKENNAGNFETFSSSAITDPTNTLEYQVPKSIADRVTNIENYSLIDATSIAKTFKTNYLGNKAKPNVTKAEIENNQSSLVEVDPQWISEITKNQVDGTIQFKMAIPDYTFENGINFAYPEKLKTTVYKWTGLPKTNTTVIGKNIADPNGVQTFVADSFTTADKRNLFNQIIRKPPSQITAAEIFQLGAVETDVATWNVVNATNAANYFELFPNNANGSLLWQVKIPGDPTNGIPEQRISVLWEHLFDQSTTITWKPQAVLQNFFLGKTPEEIKIEFKTDPERFITVVNKPTTAKITANDLVFASDQSQNFVINVNNGQIRFANLQLKNYYLNGNKYINGLIENHSNSTPTYLTIPVSPNYQGQRPVATVTWKPDAQILQAIKDYLKTNNLVQVDPNHPDLTTVDQVLDAMNVYDYKQALVNHNINLIDLDLFTLAHISKSDYQQTGNLNQNIDVDNRTGNLTFKNLRFINWQNDNSFTTTEHTLAPKVVQANPVVNSFVWANNVSPGLINKTVLEVATILQSPTQAPAYIDALNVGVKTFDANNIMQNGYRVDPTKIEIDIQKGTVRFNSGAVTVTNFITAAGQTGSDHVVTEAKTYSLPNKLSTSYLVNNNISSPNGFKDDYANFYYGFRYNAAPTTTEHKALIDQEVAALNAPNLVNQTAEAGANILRRWLIDNNTARISPVDLAHINSLKNQATDATVRAAVFNNFFYVPNFLGFVNSPVASGVNRTYLIAERIENSSLDSAILIIRNPFIVNYLNNGITSIHPISNLIFSGFLRNGTTIRFHKYQNQTVPEQLSSGEFSANFLPNLWANADAAAVKADLDFFTANRNNPTVKTTDRWRDIQAAWISTFTPTNVPYGGAYDTSVVYPLDITISNGERTLKVNKLLFPLFASTLDRTNPVLSDYETPASEIWYLNAGANTQLVVNPVATYEELLNQSPLVLLQQLGLVPGVQTDSAKAFQQFLALKVYSLLNGAHSVLTNNVNGTNLLGPVGHIGKIEITKSDLVLREIQISTPWIAGQIGATLTFDDIHLSFRTYSTELYPNNTVTIVQWLAKTFGGQKSVAELLFEFSQAIADGRFDEVAFNQMLQQGDGFFFIHSIFNDPLTQARLNPAVKLKDAVQIDVINGIVSFKDLQILNGYLDNLPQKDQIINVPPIQLTVSSNFNTEFRFDVEQLRSDPDLIQLKPSEIQTWLLAHPERLQALVHFPEASQQLEQPDISVQANDILGRVYIELSFQNFYENGQNLGHKNFTYTLDSLKNELGLVLGPVLGGSGAVGLAGLAYYFWRRKHLGGKKFYMAQTIVNEKK</sequence>
<feature type="compositionally biased region" description="Polar residues" evidence="1">
    <location>
        <begin position="486"/>
        <end position="511"/>
    </location>
</feature>
<evidence type="ECO:0000256" key="1">
    <source>
        <dbReference type="SAM" id="MobiDB-lite"/>
    </source>
</evidence>
<dbReference type="Gene3D" id="3.80.10.10">
    <property type="entry name" value="Ribonuclease Inhibitor"/>
    <property type="match status" value="1"/>
</dbReference>
<dbReference type="RefSeq" id="WP_256547738.1">
    <property type="nucleotide sequence ID" value="NZ_CP101809.1"/>
</dbReference>
<gene>
    <name evidence="3" type="ORF">J2Z62_000002</name>
</gene>
<feature type="region of interest" description="Disordered" evidence="1">
    <location>
        <begin position="486"/>
        <end position="514"/>
    </location>
</feature>
<dbReference type="EMBL" id="JAUSWO010000001">
    <property type="protein sequence ID" value="MDQ0513564.1"/>
    <property type="molecule type" value="Genomic_DNA"/>
</dbReference>
<accession>A0ABU0LXY8</accession>
<keyword evidence="4" id="KW-1185">Reference proteome</keyword>
<proteinExistence type="predicted"/>
<keyword evidence="2" id="KW-1133">Transmembrane helix</keyword>